<dbReference type="PANTHER" id="PTHR44942:SF4">
    <property type="entry name" value="METHYLTRANSFERASE TYPE 11 DOMAIN-CONTAINING PROTEIN"/>
    <property type="match status" value="1"/>
</dbReference>
<dbReference type="KEGG" id="lant:TUM19329_30370"/>
<evidence type="ECO:0000256" key="1">
    <source>
        <dbReference type="ARBA" id="ARBA00008361"/>
    </source>
</evidence>
<dbReference type="EMBL" id="AP022839">
    <property type="protein sequence ID" value="BCA96676.1"/>
    <property type="molecule type" value="Genomic_DNA"/>
</dbReference>
<keyword evidence="6" id="KW-1185">Reference proteome</keyword>
<feature type="domain" description="Methyltransferase type 11" evidence="4">
    <location>
        <begin position="42"/>
        <end position="130"/>
    </location>
</feature>
<dbReference type="Gene3D" id="3.40.50.150">
    <property type="entry name" value="Vaccinia Virus protein VP39"/>
    <property type="match status" value="1"/>
</dbReference>
<evidence type="ECO:0000259" key="4">
    <source>
        <dbReference type="Pfam" id="PF08241"/>
    </source>
</evidence>
<organism evidence="5 6">
    <name type="scientific">Legionella antarctica</name>
    <dbReference type="NCBI Taxonomy" id="2708020"/>
    <lineage>
        <taxon>Bacteria</taxon>
        <taxon>Pseudomonadati</taxon>
        <taxon>Pseudomonadota</taxon>
        <taxon>Gammaproteobacteria</taxon>
        <taxon>Legionellales</taxon>
        <taxon>Legionellaceae</taxon>
        <taxon>Legionella</taxon>
    </lineage>
</organism>
<evidence type="ECO:0000256" key="3">
    <source>
        <dbReference type="ARBA" id="ARBA00022679"/>
    </source>
</evidence>
<dbReference type="CDD" id="cd02440">
    <property type="entry name" value="AdoMet_MTases"/>
    <property type="match status" value="1"/>
</dbReference>
<evidence type="ECO:0000313" key="5">
    <source>
        <dbReference type="EMBL" id="BCA96676.1"/>
    </source>
</evidence>
<comment type="similarity">
    <text evidence="1">Belongs to the methyltransferase superfamily.</text>
</comment>
<dbReference type="Pfam" id="PF08241">
    <property type="entry name" value="Methyltransf_11"/>
    <property type="match status" value="1"/>
</dbReference>
<dbReference type="InterPro" id="IPR051052">
    <property type="entry name" value="Diverse_substrate_MTase"/>
</dbReference>
<sequence>MNEKHDLFTQQAALYAQFRPNYPREMLEWIVKQCHEHKCLWDCGTGTGQVALALADRFDQVIATDVNASQLAHASHHPKIIYQQTTAEHTDLSNRSVDLITVAQALHWFDHAQFNKEVERVLKPRGILAIWCYGLVQTNNSELNQIINTFYTEITAPYWAPERKYIDSQYQDISIPFSKLKTPSFNIKKYLSKEELIAYFSTWSSVNTLMKETGLSLIDTWLRLQLEQLTLPKIIECQWPITLITTRA</sequence>
<name>A0A6F8T9L5_9GAMM</name>
<dbReference type="GO" id="GO:0008757">
    <property type="term" value="F:S-adenosylmethionine-dependent methyltransferase activity"/>
    <property type="evidence" value="ECO:0007669"/>
    <property type="project" value="InterPro"/>
</dbReference>
<dbReference type="InterPro" id="IPR013216">
    <property type="entry name" value="Methyltransf_11"/>
</dbReference>
<dbReference type="AlphaFoldDB" id="A0A6F8T9L5"/>
<protein>
    <submittedName>
        <fullName evidence="5">Methyltransferase</fullName>
    </submittedName>
</protein>
<reference evidence="5" key="1">
    <citation type="journal article" date="2020" name="Microbiol. Resour. Announc.">
        <title>Complete Genome Sequence of Novel Psychrotolerant Legionella Strain TUM19329, Isolated from Antarctic Lake Sediment.</title>
        <authorList>
            <person name="Shimada S."/>
            <person name="Nakai R."/>
            <person name="Aoki K."/>
            <person name="Shimoeda N."/>
            <person name="Ohno G."/>
            <person name="Miyazaki Y."/>
            <person name="Kudoh S."/>
            <person name="Imura S."/>
            <person name="Watanabe K."/>
            <person name="Ishii Y."/>
            <person name="Tateda K."/>
        </authorList>
    </citation>
    <scope>NUCLEOTIDE SEQUENCE [LARGE SCALE GENOMIC DNA]</scope>
    <source>
        <strain evidence="5">TUM19329</strain>
    </source>
</reference>
<evidence type="ECO:0000256" key="2">
    <source>
        <dbReference type="ARBA" id="ARBA00022603"/>
    </source>
</evidence>
<accession>A0A6F8T9L5</accession>
<dbReference type="Proteomes" id="UP000502894">
    <property type="component" value="Chromosome"/>
</dbReference>
<dbReference type="InterPro" id="IPR029063">
    <property type="entry name" value="SAM-dependent_MTases_sf"/>
</dbReference>
<keyword evidence="3 5" id="KW-0808">Transferase</keyword>
<evidence type="ECO:0000313" key="6">
    <source>
        <dbReference type="Proteomes" id="UP000502894"/>
    </source>
</evidence>
<dbReference type="PANTHER" id="PTHR44942">
    <property type="entry name" value="METHYLTRANSF_11 DOMAIN-CONTAINING PROTEIN"/>
    <property type="match status" value="1"/>
</dbReference>
<proteinExistence type="inferred from homology"/>
<keyword evidence="2 5" id="KW-0489">Methyltransferase</keyword>
<gene>
    <name evidence="5" type="ORF">TUM19329_30370</name>
</gene>
<dbReference type="SUPFAM" id="SSF53335">
    <property type="entry name" value="S-adenosyl-L-methionine-dependent methyltransferases"/>
    <property type="match status" value="1"/>
</dbReference>
<dbReference type="RefSeq" id="WP_173237923.1">
    <property type="nucleotide sequence ID" value="NZ_AP022839.1"/>
</dbReference>
<dbReference type="GO" id="GO:0032259">
    <property type="term" value="P:methylation"/>
    <property type="evidence" value="ECO:0007669"/>
    <property type="project" value="UniProtKB-KW"/>
</dbReference>